<evidence type="ECO:0000256" key="1">
    <source>
        <dbReference type="SAM" id="Phobius"/>
    </source>
</evidence>
<keyword evidence="1" id="KW-0472">Membrane</keyword>
<dbReference type="EMBL" id="LNQE01001879">
    <property type="protein sequence ID" value="KUG03478.1"/>
    <property type="molecule type" value="Genomic_DNA"/>
</dbReference>
<gene>
    <name evidence="2" type="ORF">ASZ90_019114</name>
</gene>
<keyword evidence="1" id="KW-0812">Transmembrane</keyword>
<feature type="transmembrane region" description="Helical" evidence="1">
    <location>
        <begin position="6"/>
        <end position="26"/>
    </location>
</feature>
<feature type="transmembrane region" description="Helical" evidence="1">
    <location>
        <begin position="38"/>
        <end position="57"/>
    </location>
</feature>
<organism evidence="2">
    <name type="scientific">hydrocarbon metagenome</name>
    <dbReference type="NCBI Taxonomy" id="938273"/>
    <lineage>
        <taxon>unclassified sequences</taxon>
        <taxon>metagenomes</taxon>
        <taxon>ecological metagenomes</taxon>
    </lineage>
</organism>
<comment type="caution">
    <text evidence="2">The sequence shown here is derived from an EMBL/GenBank/DDBJ whole genome shotgun (WGS) entry which is preliminary data.</text>
</comment>
<accession>A0A0W8E503</accession>
<reference evidence="2" key="1">
    <citation type="journal article" date="2015" name="Proc. Natl. Acad. Sci. U.S.A.">
        <title>Networks of energetic and metabolic interactions define dynamics in microbial communities.</title>
        <authorList>
            <person name="Embree M."/>
            <person name="Liu J.K."/>
            <person name="Al-Bassam M.M."/>
            <person name="Zengler K."/>
        </authorList>
    </citation>
    <scope>NUCLEOTIDE SEQUENCE</scope>
</reference>
<evidence type="ECO:0000313" key="2">
    <source>
        <dbReference type="EMBL" id="KUG03478.1"/>
    </source>
</evidence>
<name>A0A0W8E503_9ZZZZ</name>
<evidence type="ECO:0008006" key="3">
    <source>
        <dbReference type="Google" id="ProtNLM"/>
    </source>
</evidence>
<dbReference type="Pfam" id="PF05437">
    <property type="entry name" value="AzlD"/>
    <property type="match status" value="1"/>
</dbReference>
<sequence>MNELLLIVVGMALATYIPRLIPLLLLGDKKMPQFLGTFLQFVPYAVLGALIFPGILFSTGDISSAAAGAIAAVLLAWMRLNIMLVVLGGIGAAFIWSLII</sequence>
<protein>
    <recommendedName>
        <fullName evidence="3">Branched-chain amino acid transport protein azld</fullName>
    </recommendedName>
</protein>
<keyword evidence="1" id="KW-1133">Transmembrane helix</keyword>
<dbReference type="InterPro" id="IPR008407">
    <property type="entry name" value="Brnchd-chn_aa_trnsp_AzlD"/>
</dbReference>
<dbReference type="AlphaFoldDB" id="A0A0W8E503"/>
<proteinExistence type="predicted"/>
<feature type="transmembrane region" description="Helical" evidence="1">
    <location>
        <begin position="69"/>
        <end position="99"/>
    </location>
</feature>